<dbReference type="Proteomes" id="UP000596827">
    <property type="component" value="Unassembled WGS sequence"/>
</dbReference>
<proteinExistence type="predicted"/>
<dbReference type="PANTHER" id="PTHR33361:SF16">
    <property type="entry name" value="DUF885 DOMAIN-CONTAINING PROTEIN"/>
    <property type="match status" value="1"/>
</dbReference>
<evidence type="ECO:0000313" key="3">
    <source>
        <dbReference type="Proteomes" id="UP000596827"/>
    </source>
</evidence>
<reference evidence="2" key="1">
    <citation type="submission" date="2020-08" db="EMBL/GenBank/DDBJ databases">
        <title>Ramlibacter sp. GTP1 16S ribosomal RNA gene genome sequencing and assembly.</title>
        <authorList>
            <person name="Kang M."/>
        </authorList>
    </citation>
    <scope>NUCLEOTIDE SEQUENCE</scope>
    <source>
        <strain evidence="2">GTP1</strain>
    </source>
</reference>
<organism evidence="2 3">
    <name type="scientific">Ramlibacter albus</name>
    <dbReference type="NCBI Taxonomy" id="2079448"/>
    <lineage>
        <taxon>Bacteria</taxon>
        <taxon>Pseudomonadati</taxon>
        <taxon>Pseudomonadota</taxon>
        <taxon>Betaproteobacteria</taxon>
        <taxon>Burkholderiales</taxon>
        <taxon>Comamonadaceae</taxon>
        <taxon>Ramlibacter</taxon>
    </lineage>
</organism>
<comment type="caution">
    <text evidence="2">The sequence shown here is derived from an EMBL/GenBank/DDBJ whole genome shotgun (WGS) entry which is preliminary data.</text>
</comment>
<evidence type="ECO:0000256" key="1">
    <source>
        <dbReference type="SAM" id="SignalP"/>
    </source>
</evidence>
<feature type="chain" id="PRO_5037389772" evidence="1">
    <location>
        <begin position="31"/>
        <end position="595"/>
    </location>
</feature>
<dbReference type="InterPro" id="IPR010281">
    <property type="entry name" value="DUF885"/>
</dbReference>
<dbReference type="EMBL" id="JACORU010000004">
    <property type="protein sequence ID" value="MBC5765209.1"/>
    <property type="molecule type" value="Genomic_DNA"/>
</dbReference>
<keyword evidence="3" id="KW-1185">Reference proteome</keyword>
<feature type="signal peptide" evidence="1">
    <location>
        <begin position="1"/>
        <end position="30"/>
    </location>
</feature>
<accession>A0A923M9G0</accession>
<keyword evidence="1" id="KW-0732">Signal</keyword>
<dbReference type="AlphaFoldDB" id="A0A923M9G0"/>
<dbReference type="PANTHER" id="PTHR33361">
    <property type="entry name" value="GLR0591 PROTEIN"/>
    <property type="match status" value="1"/>
</dbReference>
<evidence type="ECO:0000313" key="2">
    <source>
        <dbReference type="EMBL" id="MBC5765209.1"/>
    </source>
</evidence>
<dbReference type="RefSeq" id="WP_187081689.1">
    <property type="nucleotide sequence ID" value="NZ_JACORU010000004.1"/>
</dbReference>
<protein>
    <submittedName>
        <fullName evidence="2">DUF885 domain-containing protein</fullName>
    </submittedName>
</protein>
<gene>
    <name evidence="2" type="ORF">H8R02_12150</name>
</gene>
<name>A0A923M9G0_9BURK</name>
<dbReference type="Pfam" id="PF05960">
    <property type="entry name" value="DUF885"/>
    <property type="match status" value="1"/>
</dbReference>
<sequence length="595" mass="66910">MPIPSFTRRQAAATVAGLPLLLATRHAAHAQASDPQLAQLADTYQQRLHDLFPLDATENTGDPAYEAKLEIEIAPEHRARQRVLYESTRAALRRIDPAKLNADDRTTWQLLDHDLGQRLSLLAYPMHLLPLSQIDLLPARLAQWASGQGSQPLKTTANFDNFLARLRRITPWVEQAIANMEQGLAQRVTLPRPLVERTLPQLEALLPQDPYQSPFLAGVREMPPSIPEADRQRIAAQYRVVVFDEVNHALRRLRSFLAGQYLPQARTTSGLGALPGGRPWYRTLVRSYTTTDMSPAQVHALGVREVARIRGEMELVKRALGAGGTLNAFLKSLPTRAELHPFKSEEEVLAAYKAIDAKVRAGLPRLFERAPRAALDIRAVEPVRRDTASDHYVPPSTDGSRPGVFFVVVTDSAKYYSARMAALFLHEGQPGHHYQIAMQQELRVPKFRQALWHEAFGEGWALYAEGLGDELGVFDSPVARLGRLQMELHRALRLVVDTGLHDLGWTRERAMAYMLEQEGADEDDARRAIERYMAWPGQALAYKVGELKLLQLRDVARKRLGARFDIRQFHAQVLGAGSMPLSMLEQRIERWLRAS</sequence>